<comment type="subcellular location">
    <subcellularLocation>
        <location evidence="1">Cell membrane</location>
        <topology evidence="1">Multi-pass membrane protein</topology>
    </subcellularLocation>
</comment>
<reference evidence="10" key="1">
    <citation type="submission" date="2017-08" db="EMBL/GenBank/DDBJ databases">
        <title>A dynamic microbial community with high functional redundancy inhabits the cold, oxic subseafloor aquifer.</title>
        <authorList>
            <person name="Tully B.J."/>
            <person name="Wheat C.G."/>
            <person name="Glazer B.T."/>
            <person name="Huber J.A."/>
        </authorList>
    </citation>
    <scope>NUCLEOTIDE SEQUENCE [LARGE SCALE GENOMIC DNA]</scope>
</reference>
<dbReference type="GO" id="GO:0005886">
    <property type="term" value="C:plasma membrane"/>
    <property type="evidence" value="ECO:0007669"/>
    <property type="project" value="UniProtKB-SubCell"/>
</dbReference>
<keyword evidence="2" id="KW-1003">Cell membrane</keyword>
<sequence>MIFQLNSSIENNSLLKLWAPIKVLFGCIIFTTIVTQGWSDPSPENLLYSTEGIQNWLGLPGALVGGGLLMLWGWSAVALPLYWVFLSHQRKSPCGITFMVHLLAMMMFNLFVSLLFPQDHPSLYQATGLFGVMANQTLLEFPGRWLSLAIVAVYLTRFARRQRFSDTFPQLLLKLALYTFAFFKISCIYIFDSFQRLVRELQKQGLFSPINASFPGWQLFGQLREQWRNQSSLKESPLGQGALVTYHQSSNEKGKQQDQKSGNDHNVNQVSNQEVQAKLLLQRALEEYESHPHSQSEGM</sequence>
<feature type="transmembrane region" description="Helical" evidence="7">
    <location>
        <begin position="59"/>
        <end position="84"/>
    </location>
</feature>
<organism evidence="9 10">
    <name type="scientific">SAR324 cluster bacterium</name>
    <dbReference type="NCBI Taxonomy" id="2024889"/>
    <lineage>
        <taxon>Bacteria</taxon>
        <taxon>Deltaproteobacteria</taxon>
        <taxon>SAR324 cluster</taxon>
    </lineage>
</organism>
<feature type="domain" description="DNA translocase FtsK 4TM region" evidence="8">
    <location>
        <begin position="23"/>
        <end position="156"/>
    </location>
</feature>
<protein>
    <recommendedName>
        <fullName evidence="8">DNA translocase FtsK 4TM region domain-containing protein</fullName>
    </recommendedName>
</protein>
<evidence type="ECO:0000256" key="4">
    <source>
        <dbReference type="ARBA" id="ARBA00022989"/>
    </source>
</evidence>
<dbReference type="AlphaFoldDB" id="A0A2A4SV61"/>
<evidence type="ECO:0000256" key="1">
    <source>
        <dbReference type="ARBA" id="ARBA00004651"/>
    </source>
</evidence>
<evidence type="ECO:0000256" key="6">
    <source>
        <dbReference type="SAM" id="MobiDB-lite"/>
    </source>
</evidence>
<evidence type="ECO:0000256" key="5">
    <source>
        <dbReference type="ARBA" id="ARBA00023136"/>
    </source>
</evidence>
<keyword evidence="4 7" id="KW-1133">Transmembrane helix</keyword>
<name>A0A2A4SV61_9DELT</name>
<feature type="transmembrane region" description="Helical" evidence="7">
    <location>
        <begin position="171"/>
        <end position="191"/>
    </location>
</feature>
<evidence type="ECO:0000256" key="3">
    <source>
        <dbReference type="ARBA" id="ARBA00022692"/>
    </source>
</evidence>
<feature type="transmembrane region" description="Helical" evidence="7">
    <location>
        <begin position="96"/>
        <end position="116"/>
    </location>
</feature>
<accession>A0A2A4SV61</accession>
<gene>
    <name evidence="9" type="ORF">COB67_10880</name>
</gene>
<dbReference type="EMBL" id="NVSR01000115">
    <property type="protein sequence ID" value="PCI25240.1"/>
    <property type="molecule type" value="Genomic_DNA"/>
</dbReference>
<keyword evidence="5 7" id="KW-0472">Membrane</keyword>
<evidence type="ECO:0000313" key="9">
    <source>
        <dbReference type="EMBL" id="PCI25240.1"/>
    </source>
</evidence>
<feature type="compositionally biased region" description="Basic and acidic residues" evidence="6">
    <location>
        <begin position="250"/>
        <end position="263"/>
    </location>
</feature>
<keyword evidence="3 7" id="KW-0812">Transmembrane</keyword>
<evidence type="ECO:0000256" key="2">
    <source>
        <dbReference type="ARBA" id="ARBA00022475"/>
    </source>
</evidence>
<comment type="caution">
    <text evidence="9">The sequence shown here is derived from an EMBL/GenBank/DDBJ whole genome shotgun (WGS) entry which is preliminary data.</text>
</comment>
<feature type="region of interest" description="Disordered" evidence="6">
    <location>
        <begin position="247"/>
        <end position="269"/>
    </location>
</feature>
<dbReference type="InterPro" id="IPR025199">
    <property type="entry name" value="FtsK_4TM"/>
</dbReference>
<evidence type="ECO:0000259" key="8">
    <source>
        <dbReference type="Pfam" id="PF13491"/>
    </source>
</evidence>
<feature type="transmembrane region" description="Helical" evidence="7">
    <location>
        <begin position="141"/>
        <end position="159"/>
    </location>
</feature>
<evidence type="ECO:0000256" key="7">
    <source>
        <dbReference type="SAM" id="Phobius"/>
    </source>
</evidence>
<proteinExistence type="predicted"/>
<evidence type="ECO:0000313" key="10">
    <source>
        <dbReference type="Proteomes" id="UP000218113"/>
    </source>
</evidence>
<feature type="transmembrane region" description="Helical" evidence="7">
    <location>
        <begin position="21"/>
        <end position="39"/>
    </location>
</feature>
<dbReference type="Pfam" id="PF13491">
    <property type="entry name" value="FtsK_4TM"/>
    <property type="match status" value="1"/>
</dbReference>
<dbReference type="Proteomes" id="UP000218113">
    <property type="component" value="Unassembled WGS sequence"/>
</dbReference>